<dbReference type="WBParaSite" id="HPBE_0002271101-mRNA-1">
    <property type="protein sequence ID" value="HPBE_0002271101-mRNA-1"/>
    <property type="gene ID" value="HPBE_0002271101"/>
</dbReference>
<dbReference type="Proteomes" id="UP000050761">
    <property type="component" value="Unassembled WGS sequence"/>
</dbReference>
<dbReference type="EMBL" id="UZAH01034274">
    <property type="protein sequence ID" value="VDP34278.1"/>
    <property type="molecule type" value="Genomic_DNA"/>
</dbReference>
<accession>A0A3P8DK73</accession>
<sequence>MAAAGCTTQQVLSEPGFGRGDVSVCRVCRSLPVVENADMVPLVQYFDSDSSAQARLSRATSDCIYRARVSDSEDTSIVNLCDSDGGLYGLLALPDGVHSVEPITDDDDHMDSEPGHSRHRPHLVHRFQSQHFYPHFDDLTKEAAAAPDDNGTTSYASVRWEDVLGRAKMLCTEGSTINHADSPLCSSIHCATTALVSSLLPGYLSSSFVTGR</sequence>
<dbReference type="AlphaFoldDB" id="A0A183GJ71"/>
<proteinExistence type="predicted"/>
<reference evidence="1 2" key="1">
    <citation type="submission" date="2018-11" db="EMBL/GenBank/DDBJ databases">
        <authorList>
            <consortium name="Pathogen Informatics"/>
        </authorList>
    </citation>
    <scope>NUCLEOTIDE SEQUENCE [LARGE SCALE GENOMIC DNA]</scope>
</reference>
<reference evidence="3" key="2">
    <citation type="submission" date="2019-09" db="UniProtKB">
        <authorList>
            <consortium name="WormBaseParasite"/>
        </authorList>
    </citation>
    <scope>IDENTIFICATION</scope>
</reference>
<dbReference type="OrthoDB" id="5851387at2759"/>
<keyword evidence="2" id="KW-1185">Reference proteome</keyword>
<organism evidence="2 3">
    <name type="scientific">Heligmosomoides polygyrus</name>
    <name type="common">Parasitic roundworm</name>
    <dbReference type="NCBI Taxonomy" id="6339"/>
    <lineage>
        <taxon>Eukaryota</taxon>
        <taxon>Metazoa</taxon>
        <taxon>Ecdysozoa</taxon>
        <taxon>Nematoda</taxon>
        <taxon>Chromadorea</taxon>
        <taxon>Rhabditida</taxon>
        <taxon>Rhabditina</taxon>
        <taxon>Rhabditomorpha</taxon>
        <taxon>Strongyloidea</taxon>
        <taxon>Heligmosomidae</taxon>
        <taxon>Heligmosomoides</taxon>
    </lineage>
</organism>
<evidence type="ECO:0000313" key="3">
    <source>
        <dbReference type="WBParaSite" id="HPBE_0002271101-mRNA-1"/>
    </source>
</evidence>
<gene>
    <name evidence="1" type="ORF">HPBE_LOCUS22710</name>
</gene>
<evidence type="ECO:0000313" key="1">
    <source>
        <dbReference type="EMBL" id="VDP34278.1"/>
    </source>
</evidence>
<accession>A0A183GJ71</accession>
<name>A0A183GJ71_HELPZ</name>
<evidence type="ECO:0000313" key="2">
    <source>
        <dbReference type="Proteomes" id="UP000050761"/>
    </source>
</evidence>
<protein>
    <submittedName>
        <fullName evidence="3">Pep_M12B_propep domain-containing protein</fullName>
    </submittedName>
</protein>